<comment type="caution">
    <text evidence="1">The sequence shown here is derived from an EMBL/GenBank/DDBJ whole genome shotgun (WGS) entry which is preliminary data.</text>
</comment>
<dbReference type="AlphaFoldDB" id="A0A6L2PHE2"/>
<proteinExistence type="predicted"/>
<accession>A0A6L2PHE2</accession>
<dbReference type="EMBL" id="BLKM01000346">
    <property type="protein sequence ID" value="GFG31979.1"/>
    <property type="molecule type" value="Genomic_DNA"/>
</dbReference>
<feature type="non-terminal residue" evidence="1">
    <location>
        <position position="1"/>
    </location>
</feature>
<dbReference type="InParanoid" id="A0A6L2PHE2"/>
<keyword evidence="2" id="KW-1185">Reference proteome</keyword>
<organism evidence="1 2">
    <name type="scientific">Coptotermes formosanus</name>
    <name type="common">Formosan subterranean termite</name>
    <dbReference type="NCBI Taxonomy" id="36987"/>
    <lineage>
        <taxon>Eukaryota</taxon>
        <taxon>Metazoa</taxon>
        <taxon>Ecdysozoa</taxon>
        <taxon>Arthropoda</taxon>
        <taxon>Hexapoda</taxon>
        <taxon>Insecta</taxon>
        <taxon>Pterygota</taxon>
        <taxon>Neoptera</taxon>
        <taxon>Polyneoptera</taxon>
        <taxon>Dictyoptera</taxon>
        <taxon>Blattodea</taxon>
        <taxon>Blattoidea</taxon>
        <taxon>Termitoidae</taxon>
        <taxon>Rhinotermitidae</taxon>
        <taxon>Coptotermes</taxon>
    </lineage>
</organism>
<name>A0A6L2PHE2_COPFO</name>
<sequence length="83" mass="9399">DSLLSALSRAGDEALSAKQREIPIPSLQEDIEDFSEASSFFRSKRNAMEKHRFYSKCCGSGDKPDFTEETVKMYEKCKTQLNA</sequence>
<dbReference type="Proteomes" id="UP000502823">
    <property type="component" value="Unassembled WGS sequence"/>
</dbReference>
<evidence type="ECO:0000313" key="2">
    <source>
        <dbReference type="Proteomes" id="UP000502823"/>
    </source>
</evidence>
<gene>
    <name evidence="1" type="ORF">Cfor_01301</name>
</gene>
<feature type="non-terminal residue" evidence="1">
    <location>
        <position position="83"/>
    </location>
</feature>
<protein>
    <submittedName>
        <fullName evidence="1">Uncharacterized protein</fullName>
    </submittedName>
</protein>
<reference evidence="2" key="1">
    <citation type="submission" date="2020-01" db="EMBL/GenBank/DDBJ databases">
        <title>Draft genome sequence of the Termite Coptotermes fromosanus.</title>
        <authorList>
            <person name="Itakura S."/>
            <person name="Yosikawa Y."/>
            <person name="Umezawa K."/>
        </authorList>
    </citation>
    <scope>NUCLEOTIDE SEQUENCE [LARGE SCALE GENOMIC DNA]</scope>
</reference>
<evidence type="ECO:0000313" key="1">
    <source>
        <dbReference type="EMBL" id="GFG31979.1"/>
    </source>
</evidence>